<keyword evidence="3" id="KW-0443">Lipid metabolism</keyword>
<keyword evidence="4" id="KW-0576">Peroxisome</keyword>
<evidence type="ECO:0000259" key="10">
    <source>
        <dbReference type="Pfam" id="PF00725"/>
    </source>
</evidence>
<keyword evidence="6" id="KW-0456">Lyase</keyword>
<sequence>MASEVHTELSDGIAVVTMDRPVANALAPGLRAQLAQALRDAFANEDVRALVLRGAGSVFSSGVDISEYDGPLAEPWIGDLCDLIESGPKPVVAALHGAALGGGLELALAAHARVAEATTRLAQPELSLGLIPGGGATQRLPRLIGAQASLEFLMSAQPARANDPRLARLCDRLVPGDPLEPARELARSLADRAAWTPTRERRRGFSDPEGYQRAVAAVTARIKGKDGAESDLLKCIEAAQLLPFEQGVALEQALFRDRLVAPDALCRRHLYTAERRAGIMPEPGRAGAVQPPMRVLMLGAGAELAELSVACLQAGRLVDILAPSTEQANATISRIARILDDWAGRGRLTGAAREACLQRLAVARGREALAGADLVVDSGNSAVPESGDLGARAIWAVLGTAREIGARRLEVPAPERLLGLRLYRPVQSARLAEILVPDGVVPEAVAGLVRLLGEMGRIVVRTAASGASAGDDLQAALLRAALALADAGWSPYELDEAARGLGFAAGPFETADQDGLERVLARLDLIGDLRAQQRLAGTSLLSTRIAAGAGGRAVGKGLYLYPAEGGKRPDPAVLAWAEGRRANGRDAVPELDPARALHAALVNEAARLLAGRVVQRASDLDLVMVRGLGFAAARGGPLLQADMAGLLTLLKVMKQAARLAPAIWTPHPMIEAMVKNGEGFFPRPGA</sequence>
<keyword evidence="12" id="KW-1185">Reference proteome</keyword>
<protein>
    <submittedName>
        <fullName evidence="11">Fatty acid oxidation complex subunit alpha</fullName>
    </submittedName>
</protein>
<evidence type="ECO:0000256" key="4">
    <source>
        <dbReference type="ARBA" id="ARBA00023140"/>
    </source>
</evidence>
<comment type="catalytic activity">
    <reaction evidence="8">
        <text>a (3S)-3-hydroxyacyl-CoA + NAD(+) = a 3-oxoacyl-CoA + NADH + H(+)</text>
        <dbReference type="Rhea" id="RHEA:22432"/>
        <dbReference type="ChEBI" id="CHEBI:15378"/>
        <dbReference type="ChEBI" id="CHEBI:57318"/>
        <dbReference type="ChEBI" id="CHEBI:57540"/>
        <dbReference type="ChEBI" id="CHEBI:57945"/>
        <dbReference type="ChEBI" id="CHEBI:90726"/>
        <dbReference type="EC" id="1.1.1.35"/>
    </reaction>
</comment>
<evidence type="ECO:0000313" key="11">
    <source>
        <dbReference type="EMBL" id="SLN18442.1"/>
    </source>
</evidence>
<dbReference type="PROSITE" id="PS00166">
    <property type="entry name" value="ENOYL_COA_HYDRATASE"/>
    <property type="match status" value="1"/>
</dbReference>
<accession>A0A1X6YEG7</accession>
<dbReference type="InterPro" id="IPR006108">
    <property type="entry name" value="3HC_DH_C"/>
</dbReference>
<dbReference type="RefSeq" id="WP_254903669.1">
    <property type="nucleotide sequence ID" value="NZ_FWFU01000001.1"/>
</dbReference>
<dbReference type="InterPro" id="IPR001753">
    <property type="entry name" value="Enoyl-CoA_hydra/iso"/>
</dbReference>
<dbReference type="GO" id="GO:0003857">
    <property type="term" value="F:(3S)-3-hydroxyacyl-CoA dehydrogenase (NAD+) activity"/>
    <property type="evidence" value="ECO:0007669"/>
    <property type="project" value="UniProtKB-EC"/>
</dbReference>
<gene>
    <name evidence="11" type="primary">fadJ_1</name>
    <name evidence="11" type="ORF">ROH8110_00565</name>
</gene>
<evidence type="ECO:0000256" key="1">
    <source>
        <dbReference type="ARBA" id="ARBA00004275"/>
    </source>
</evidence>
<comment type="subunit">
    <text evidence="2">Monomer.</text>
</comment>
<evidence type="ECO:0000256" key="5">
    <source>
        <dbReference type="ARBA" id="ARBA00023235"/>
    </source>
</evidence>
<evidence type="ECO:0000256" key="3">
    <source>
        <dbReference type="ARBA" id="ARBA00022963"/>
    </source>
</evidence>
<dbReference type="AlphaFoldDB" id="A0A1X6YEG7"/>
<dbReference type="Proteomes" id="UP000193207">
    <property type="component" value="Unassembled WGS sequence"/>
</dbReference>
<feature type="domain" description="3-hydroxyacyl-CoA dehydrogenase C-terminal" evidence="10">
    <location>
        <begin position="473"/>
        <end position="561"/>
    </location>
</feature>
<keyword evidence="7" id="KW-0511">Multifunctional enzyme</keyword>
<dbReference type="SUPFAM" id="SSF52096">
    <property type="entry name" value="ClpP/crotonase"/>
    <property type="match status" value="1"/>
</dbReference>
<dbReference type="SUPFAM" id="SSF51735">
    <property type="entry name" value="NAD(P)-binding Rossmann-fold domains"/>
    <property type="match status" value="1"/>
</dbReference>
<evidence type="ECO:0000256" key="2">
    <source>
        <dbReference type="ARBA" id="ARBA00011245"/>
    </source>
</evidence>
<dbReference type="InterPro" id="IPR029045">
    <property type="entry name" value="ClpP/crotonase-like_dom_sf"/>
</dbReference>
<keyword evidence="3" id="KW-0442">Lipid degradation</keyword>
<evidence type="ECO:0000256" key="6">
    <source>
        <dbReference type="ARBA" id="ARBA00023239"/>
    </source>
</evidence>
<dbReference type="Gene3D" id="1.10.1040.50">
    <property type="match status" value="1"/>
</dbReference>
<dbReference type="GO" id="GO:0016853">
    <property type="term" value="F:isomerase activity"/>
    <property type="evidence" value="ECO:0007669"/>
    <property type="project" value="UniProtKB-KW"/>
</dbReference>
<dbReference type="PANTHER" id="PTHR23309">
    <property type="entry name" value="3-HYDROXYACYL-COA DEHYROGENASE"/>
    <property type="match status" value="1"/>
</dbReference>
<dbReference type="InterPro" id="IPR036291">
    <property type="entry name" value="NAD(P)-bd_dom_sf"/>
</dbReference>
<keyword evidence="5" id="KW-0413">Isomerase</keyword>
<proteinExistence type="inferred from homology"/>
<dbReference type="Pfam" id="PF00378">
    <property type="entry name" value="ECH_1"/>
    <property type="match status" value="1"/>
</dbReference>
<evidence type="ECO:0000313" key="12">
    <source>
        <dbReference type="Proteomes" id="UP000193207"/>
    </source>
</evidence>
<dbReference type="GO" id="GO:0006635">
    <property type="term" value="P:fatty acid beta-oxidation"/>
    <property type="evidence" value="ECO:0007669"/>
    <property type="project" value="TreeGrafter"/>
</dbReference>
<dbReference type="CDD" id="cd06558">
    <property type="entry name" value="crotonase-like"/>
    <property type="match status" value="1"/>
</dbReference>
<dbReference type="GO" id="GO:0004300">
    <property type="term" value="F:enoyl-CoA hydratase activity"/>
    <property type="evidence" value="ECO:0007669"/>
    <property type="project" value="UniProtKB-ARBA"/>
</dbReference>
<evidence type="ECO:0000256" key="7">
    <source>
        <dbReference type="ARBA" id="ARBA00023268"/>
    </source>
</evidence>
<dbReference type="Gene3D" id="3.40.50.720">
    <property type="entry name" value="NAD(P)-binding Rossmann-like Domain"/>
    <property type="match status" value="1"/>
</dbReference>
<comment type="similarity">
    <text evidence="9">Belongs to the enoyl-CoA hydratase/isomerase family.</text>
</comment>
<comment type="subcellular location">
    <subcellularLocation>
        <location evidence="1">Peroxisome</location>
    </subcellularLocation>
</comment>
<evidence type="ECO:0000256" key="8">
    <source>
        <dbReference type="ARBA" id="ARBA00049556"/>
    </source>
</evidence>
<organism evidence="11 12">
    <name type="scientific">Roseovarius halotolerans</name>
    <dbReference type="NCBI Taxonomy" id="505353"/>
    <lineage>
        <taxon>Bacteria</taxon>
        <taxon>Pseudomonadati</taxon>
        <taxon>Pseudomonadota</taxon>
        <taxon>Alphaproteobacteria</taxon>
        <taxon>Rhodobacterales</taxon>
        <taxon>Roseobacteraceae</taxon>
        <taxon>Roseovarius</taxon>
    </lineage>
</organism>
<dbReference type="Gene3D" id="3.90.226.10">
    <property type="entry name" value="2-enoyl-CoA Hydratase, Chain A, domain 1"/>
    <property type="match status" value="1"/>
</dbReference>
<dbReference type="Pfam" id="PF00725">
    <property type="entry name" value="3HCDH"/>
    <property type="match status" value="1"/>
</dbReference>
<dbReference type="SUPFAM" id="SSF48179">
    <property type="entry name" value="6-phosphogluconate dehydrogenase C-terminal domain-like"/>
    <property type="match status" value="2"/>
</dbReference>
<dbReference type="InterPro" id="IPR008927">
    <property type="entry name" value="6-PGluconate_DH-like_C_sf"/>
</dbReference>
<dbReference type="PANTHER" id="PTHR23309:SF49">
    <property type="entry name" value="PEROXISOMAL BIFUNCTIONAL ENZYME"/>
    <property type="match status" value="1"/>
</dbReference>
<name>A0A1X6YEG7_9RHOB</name>
<dbReference type="InterPro" id="IPR018376">
    <property type="entry name" value="Enoyl-CoA_hyd/isom_CS"/>
</dbReference>
<dbReference type="EMBL" id="FWFU01000001">
    <property type="protein sequence ID" value="SLN18442.1"/>
    <property type="molecule type" value="Genomic_DNA"/>
</dbReference>
<evidence type="ECO:0000256" key="9">
    <source>
        <dbReference type="RuleBase" id="RU003707"/>
    </source>
</evidence>
<reference evidence="11 12" key="1">
    <citation type="submission" date="2017-03" db="EMBL/GenBank/DDBJ databases">
        <authorList>
            <person name="Afonso C.L."/>
            <person name="Miller P.J."/>
            <person name="Scott M.A."/>
            <person name="Spackman E."/>
            <person name="Goraichik I."/>
            <person name="Dimitrov K.M."/>
            <person name="Suarez D.L."/>
            <person name="Swayne D.E."/>
        </authorList>
    </citation>
    <scope>NUCLEOTIDE SEQUENCE [LARGE SCALE GENOMIC DNA]</scope>
    <source>
        <strain evidence="11 12">CECT 8110</strain>
    </source>
</reference>